<proteinExistence type="inferred from homology"/>
<organism evidence="4 5">
    <name type="scientific">Mycena sanguinolenta</name>
    <dbReference type="NCBI Taxonomy" id="230812"/>
    <lineage>
        <taxon>Eukaryota</taxon>
        <taxon>Fungi</taxon>
        <taxon>Dikarya</taxon>
        <taxon>Basidiomycota</taxon>
        <taxon>Agaricomycotina</taxon>
        <taxon>Agaricomycetes</taxon>
        <taxon>Agaricomycetidae</taxon>
        <taxon>Agaricales</taxon>
        <taxon>Marasmiineae</taxon>
        <taxon>Mycenaceae</taxon>
        <taxon>Mycena</taxon>
    </lineage>
</organism>
<dbReference type="InterPro" id="IPR002347">
    <property type="entry name" value="SDR_fam"/>
</dbReference>
<dbReference type="GO" id="GO:0048038">
    <property type="term" value="F:quinone binding"/>
    <property type="evidence" value="ECO:0007669"/>
    <property type="project" value="TreeGrafter"/>
</dbReference>
<evidence type="ECO:0000256" key="2">
    <source>
        <dbReference type="ARBA" id="ARBA00022857"/>
    </source>
</evidence>
<dbReference type="Pfam" id="PF13561">
    <property type="entry name" value="adh_short_C2"/>
    <property type="match status" value="1"/>
</dbReference>
<evidence type="ECO:0000313" key="5">
    <source>
        <dbReference type="Proteomes" id="UP000623467"/>
    </source>
</evidence>
<evidence type="ECO:0008006" key="6">
    <source>
        <dbReference type="Google" id="ProtNLM"/>
    </source>
</evidence>
<dbReference type="InterPro" id="IPR020904">
    <property type="entry name" value="Sc_DH/Rdtase_CS"/>
</dbReference>
<evidence type="ECO:0000313" key="4">
    <source>
        <dbReference type="EMBL" id="KAF7363907.1"/>
    </source>
</evidence>
<accession>A0A8H6YS72</accession>
<reference evidence="4" key="1">
    <citation type="submission" date="2020-05" db="EMBL/GenBank/DDBJ databases">
        <title>Mycena genomes resolve the evolution of fungal bioluminescence.</title>
        <authorList>
            <person name="Tsai I.J."/>
        </authorList>
    </citation>
    <scope>NUCLEOTIDE SEQUENCE</scope>
    <source>
        <strain evidence="4">160909Yilan</strain>
    </source>
</reference>
<dbReference type="Proteomes" id="UP000623467">
    <property type="component" value="Unassembled WGS sequence"/>
</dbReference>
<dbReference type="Pfam" id="PF00106">
    <property type="entry name" value="adh_short"/>
    <property type="match status" value="1"/>
</dbReference>
<dbReference type="GO" id="GO:0006633">
    <property type="term" value="P:fatty acid biosynthetic process"/>
    <property type="evidence" value="ECO:0007669"/>
    <property type="project" value="TreeGrafter"/>
</dbReference>
<gene>
    <name evidence="4" type="ORF">MSAN_01048800</name>
</gene>
<sequence>MSTATQEYTRVAVVTGASRGIGKGIALRLAADGLDVVVADLADQKDSLSAVAEEIRGLGRKALTVSCDVSKEDEVQAMVDATVSELGRLDVMVANAGIGVGGSVMDADIEAWEKCWAVNIKGVLFCYKHAARQMVKQGDGGRIIGASSICGQKGYAGIGAYCISKAAVRSLTQTTALELREHNITVNAYAPGVIDTAISASTVSGLTSFYKFLVANPLDEEHGAGYHIKQLLKIPEGVRTGQPSDVANVVSFLVSSKSHFVTGQTLCVDDGVHFT</sequence>
<dbReference type="PROSITE" id="PS00061">
    <property type="entry name" value="ADH_SHORT"/>
    <property type="match status" value="1"/>
</dbReference>
<protein>
    <recommendedName>
        <fullName evidence="6">NAD-binding protein</fullName>
    </recommendedName>
</protein>
<comment type="caution">
    <text evidence="4">The sequence shown here is derived from an EMBL/GenBank/DDBJ whole genome shotgun (WGS) entry which is preliminary data.</text>
</comment>
<keyword evidence="5" id="KW-1185">Reference proteome</keyword>
<dbReference type="OrthoDB" id="498125at2759"/>
<dbReference type="FunFam" id="3.40.50.720:FF:000084">
    <property type="entry name" value="Short-chain dehydrogenase reductase"/>
    <property type="match status" value="1"/>
</dbReference>
<dbReference type="Gene3D" id="3.40.50.720">
    <property type="entry name" value="NAD(P)-binding Rossmann-like Domain"/>
    <property type="match status" value="1"/>
</dbReference>
<dbReference type="EMBL" id="JACAZH010000007">
    <property type="protein sequence ID" value="KAF7363907.1"/>
    <property type="molecule type" value="Genomic_DNA"/>
</dbReference>
<dbReference type="PRINTS" id="PR00080">
    <property type="entry name" value="SDRFAMILY"/>
</dbReference>
<dbReference type="PRINTS" id="PR00081">
    <property type="entry name" value="GDHRDH"/>
</dbReference>
<dbReference type="GO" id="GO:0016616">
    <property type="term" value="F:oxidoreductase activity, acting on the CH-OH group of donors, NAD or NADP as acceptor"/>
    <property type="evidence" value="ECO:0007669"/>
    <property type="project" value="TreeGrafter"/>
</dbReference>
<dbReference type="SUPFAM" id="SSF51735">
    <property type="entry name" value="NAD(P)-binding Rossmann-fold domains"/>
    <property type="match status" value="1"/>
</dbReference>
<dbReference type="PANTHER" id="PTHR42760">
    <property type="entry name" value="SHORT-CHAIN DEHYDROGENASES/REDUCTASES FAMILY MEMBER"/>
    <property type="match status" value="1"/>
</dbReference>
<evidence type="ECO:0000256" key="1">
    <source>
        <dbReference type="ARBA" id="ARBA00006484"/>
    </source>
</evidence>
<dbReference type="PANTHER" id="PTHR42760:SF121">
    <property type="entry name" value="3-OXOACYL-(ACYL-CARRIER-PROTEIN) REDUCTASE"/>
    <property type="match status" value="1"/>
</dbReference>
<comment type="similarity">
    <text evidence="1 3">Belongs to the short-chain dehydrogenases/reductases (SDR) family.</text>
</comment>
<dbReference type="AlphaFoldDB" id="A0A8H6YS72"/>
<evidence type="ECO:0000256" key="3">
    <source>
        <dbReference type="RuleBase" id="RU000363"/>
    </source>
</evidence>
<dbReference type="InterPro" id="IPR036291">
    <property type="entry name" value="NAD(P)-bd_dom_sf"/>
</dbReference>
<name>A0A8H6YS72_9AGAR</name>
<keyword evidence="2" id="KW-0521">NADP</keyword>